<evidence type="ECO:0000313" key="3">
    <source>
        <dbReference type="Proteomes" id="UP000824120"/>
    </source>
</evidence>
<protein>
    <submittedName>
        <fullName evidence="2">Uncharacterized protein</fullName>
    </submittedName>
</protein>
<keyword evidence="3" id="KW-1185">Reference proteome</keyword>
<reference evidence="2 3" key="1">
    <citation type="submission" date="2020-09" db="EMBL/GenBank/DDBJ databases">
        <title>De no assembly of potato wild relative species, Solanum commersonii.</title>
        <authorList>
            <person name="Cho K."/>
        </authorList>
    </citation>
    <scope>NUCLEOTIDE SEQUENCE [LARGE SCALE GENOMIC DNA]</scope>
    <source>
        <strain evidence="2">LZ3.2</strain>
        <tissue evidence="2">Leaf</tissue>
    </source>
</reference>
<dbReference type="Proteomes" id="UP000824120">
    <property type="component" value="Chromosome 2"/>
</dbReference>
<gene>
    <name evidence="2" type="ORF">H5410_005231</name>
</gene>
<dbReference type="AlphaFoldDB" id="A0A9J6A630"/>
<accession>A0A9J6A630</accession>
<organism evidence="2 3">
    <name type="scientific">Solanum commersonii</name>
    <name type="common">Commerson's wild potato</name>
    <name type="synonym">Commerson's nightshade</name>
    <dbReference type="NCBI Taxonomy" id="4109"/>
    <lineage>
        <taxon>Eukaryota</taxon>
        <taxon>Viridiplantae</taxon>
        <taxon>Streptophyta</taxon>
        <taxon>Embryophyta</taxon>
        <taxon>Tracheophyta</taxon>
        <taxon>Spermatophyta</taxon>
        <taxon>Magnoliopsida</taxon>
        <taxon>eudicotyledons</taxon>
        <taxon>Gunneridae</taxon>
        <taxon>Pentapetalae</taxon>
        <taxon>asterids</taxon>
        <taxon>lamiids</taxon>
        <taxon>Solanales</taxon>
        <taxon>Solanaceae</taxon>
        <taxon>Solanoideae</taxon>
        <taxon>Solaneae</taxon>
        <taxon>Solanum</taxon>
    </lineage>
</organism>
<keyword evidence="1" id="KW-0812">Transmembrane</keyword>
<evidence type="ECO:0000256" key="1">
    <source>
        <dbReference type="SAM" id="Phobius"/>
    </source>
</evidence>
<evidence type="ECO:0000313" key="2">
    <source>
        <dbReference type="EMBL" id="KAG5620013.1"/>
    </source>
</evidence>
<keyword evidence="1" id="KW-0472">Membrane</keyword>
<proteinExistence type="predicted"/>
<name>A0A9J6A630_SOLCO</name>
<dbReference type="EMBL" id="JACXVP010000002">
    <property type="protein sequence ID" value="KAG5620013.1"/>
    <property type="molecule type" value="Genomic_DNA"/>
</dbReference>
<feature type="transmembrane region" description="Helical" evidence="1">
    <location>
        <begin position="72"/>
        <end position="90"/>
    </location>
</feature>
<keyword evidence="1" id="KW-1133">Transmembrane helix</keyword>
<comment type="caution">
    <text evidence="2">The sequence shown here is derived from an EMBL/GenBank/DDBJ whole genome shotgun (WGS) entry which is preliminary data.</text>
</comment>
<sequence>MYNFTDVVREVRANAFFARTWKSLWEKDKDENYYSRFGVEVKGKCCTDILLRVNVCNRLRARQTPDEVVLKHFTPVVLLVLSHILFFNSWRWRRVMKSMQCSSNWMLHLFL</sequence>